<dbReference type="EMBL" id="ABCS01000014">
    <property type="protein sequence ID" value="EDM79981.1"/>
    <property type="molecule type" value="Genomic_DNA"/>
</dbReference>
<name>A6G212_9BACT</name>
<dbReference type="Pfam" id="PF00069">
    <property type="entry name" value="Pkinase"/>
    <property type="match status" value="1"/>
</dbReference>
<dbReference type="InterPro" id="IPR011990">
    <property type="entry name" value="TPR-like_helical_dom_sf"/>
</dbReference>
<dbReference type="InterPro" id="IPR000719">
    <property type="entry name" value="Prot_kinase_dom"/>
</dbReference>
<protein>
    <submittedName>
        <fullName evidence="6">Serine/threonine kinase family protein</fullName>
    </submittedName>
</protein>
<keyword evidence="7" id="KW-1185">Reference proteome</keyword>
<dbReference type="Gene3D" id="3.30.200.20">
    <property type="entry name" value="Phosphorylase Kinase, domain 1"/>
    <property type="match status" value="1"/>
</dbReference>
<evidence type="ECO:0000313" key="6">
    <source>
        <dbReference type="EMBL" id="EDM79981.1"/>
    </source>
</evidence>
<dbReference type="PROSITE" id="PS50011">
    <property type="entry name" value="PROTEIN_KINASE_DOM"/>
    <property type="match status" value="1"/>
</dbReference>
<evidence type="ECO:0000256" key="2">
    <source>
        <dbReference type="ARBA" id="ARBA00022741"/>
    </source>
</evidence>
<dbReference type="STRING" id="391625.PPSIR1_20179"/>
<dbReference type="Proteomes" id="UP000005801">
    <property type="component" value="Unassembled WGS sequence"/>
</dbReference>
<evidence type="ECO:0000313" key="7">
    <source>
        <dbReference type="Proteomes" id="UP000005801"/>
    </source>
</evidence>
<evidence type="ECO:0000259" key="5">
    <source>
        <dbReference type="PROSITE" id="PS50011"/>
    </source>
</evidence>
<evidence type="ECO:0000256" key="1">
    <source>
        <dbReference type="ARBA" id="ARBA00022679"/>
    </source>
</evidence>
<dbReference type="Gene3D" id="1.10.510.10">
    <property type="entry name" value="Transferase(Phosphotransferase) domain 1"/>
    <property type="match status" value="1"/>
</dbReference>
<keyword evidence="3 6" id="KW-0418">Kinase</keyword>
<organism evidence="6 7">
    <name type="scientific">Plesiocystis pacifica SIR-1</name>
    <dbReference type="NCBI Taxonomy" id="391625"/>
    <lineage>
        <taxon>Bacteria</taxon>
        <taxon>Pseudomonadati</taxon>
        <taxon>Myxococcota</taxon>
        <taxon>Polyangia</taxon>
        <taxon>Nannocystales</taxon>
        <taxon>Nannocystaceae</taxon>
        <taxon>Plesiocystis</taxon>
    </lineage>
</organism>
<dbReference type="PANTHER" id="PTHR43289:SF6">
    <property type="entry name" value="SERINE_THREONINE-PROTEIN KINASE NEKL-3"/>
    <property type="match status" value="1"/>
</dbReference>
<dbReference type="Pfam" id="PF13424">
    <property type="entry name" value="TPR_12"/>
    <property type="match status" value="1"/>
</dbReference>
<dbReference type="InterPro" id="IPR019734">
    <property type="entry name" value="TPR_rpt"/>
</dbReference>
<proteinExistence type="predicted"/>
<keyword evidence="2" id="KW-0547">Nucleotide-binding</keyword>
<dbReference type="Pfam" id="PF13374">
    <property type="entry name" value="TPR_10"/>
    <property type="match status" value="1"/>
</dbReference>
<evidence type="ECO:0000256" key="3">
    <source>
        <dbReference type="ARBA" id="ARBA00022777"/>
    </source>
</evidence>
<dbReference type="InterPro" id="IPR011009">
    <property type="entry name" value="Kinase-like_dom_sf"/>
</dbReference>
<gene>
    <name evidence="6" type="ORF">PPSIR1_20179</name>
</gene>
<sequence length="822" mass="89785">MEAEESFEAQMREAARVDAFEARQALGRIEEQLFARAPKPVTLGRYVLLDRCGAGSGGVVYRAYDPRLDRKVAIKLLEVRRARDRARDAAALREARAIARITHTNVVAVFDCGFYDEHDLAVEALDERLRGIPGRGVYVVMELIEGQDLREWMEERPRSSRAILEVFVAAGRGLAAAHEAGVVHRDFKPANVRVGLDGRVCVLDFGLAQLGRGRGRARKRRVVGTPLYMSPEQHAGSPITAASDQYSFGVALYEALTGARPFTGGVEAIAASKREGRWIGALGELLSAQQEAALRRCLALRPEERFPSMEAALAELERRSGALDWRARLAIVVGAGVLLLGGAVLGTVALERSQAREQALQCSGGATRAQTVWNLERREAVGARLRASGVSYAETTADAVTRELDDYVARWSAQHRDACEATRVRAEQSEAILDLRMACLDRHLREVGIVVDTLLESDTEVVENAVSAVGALGWLGACEDLDALGSRARLPRDPLARAEIEAGFGGLAEAKILVAAGRYDDGLTLASAVEDEAERLDHGPLRGAAALRRGEAMAGRGAFEGAEAALVDALVSAEAARDERLAAEAWLTLAWVRGVERHEPERGEVWLRLARAALDALGEDRRLEAIYLHNLGGLRSAQGDYRASIVEYERAVELQRALYGERDPAVAQTLNHIANAYMSLDEMGPAWTHAERSLALRRESLGEEHPLVAACYNNMALIRDAQGRHEEALELIRQALAIVVGTSTQREFVSRMIAAQIHEHRGDQAGRVEEYAAMIALPDELFPFFIERRELELEYAQLVEAASSSASSEAWRIEPSGASSSK</sequence>
<reference evidence="6 7" key="1">
    <citation type="submission" date="2007-06" db="EMBL/GenBank/DDBJ databases">
        <authorList>
            <person name="Shimkets L."/>
            <person name="Ferriera S."/>
            <person name="Johnson J."/>
            <person name="Kravitz S."/>
            <person name="Beeson K."/>
            <person name="Sutton G."/>
            <person name="Rogers Y.-H."/>
            <person name="Friedman R."/>
            <person name="Frazier M."/>
            <person name="Venter J.C."/>
        </authorList>
    </citation>
    <scope>NUCLEOTIDE SEQUENCE [LARGE SCALE GENOMIC DNA]</scope>
    <source>
        <strain evidence="6 7">SIR-1</strain>
    </source>
</reference>
<dbReference type="SMART" id="SM00028">
    <property type="entry name" value="TPR"/>
    <property type="match status" value="3"/>
</dbReference>
<feature type="domain" description="Protein kinase" evidence="5">
    <location>
        <begin position="46"/>
        <end position="323"/>
    </location>
</feature>
<dbReference type="Gene3D" id="1.25.40.10">
    <property type="entry name" value="Tetratricopeptide repeat domain"/>
    <property type="match status" value="1"/>
</dbReference>
<dbReference type="PANTHER" id="PTHR43289">
    <property type="entry name" value="MITOGEN-ACTIVATED PROTEIN KINASE KINASE KINASE 20-RELATED"/>
    <property type="match status" value="1"/>
</dbReference>
<dbReference type="RefSeq" id="WP_006970761.1">
    <property type="nucleotide sequence ID" value="NZ_ABCS01000014.1"/>
</dbReference>
<keyword evidence="4" id="KW-0067">ATP-binding</keyword>
<keyword evidence="1" id="KW-0808">Transferase</keyword>
<dbReference type="eggNOG" id="COG0515">
    <property type="taxonomic scope" value="Bacteria"/>
</dbReference>
<accession>A6G212</accession>
<dbReference type="SUPFAM" id="SSF56112">
    <property type="entry name" value="Protein kinase-like (PK-like)"/>
    <property type="match status" value="1"/>
</dbReference>
<dbReference type="CDD" id="cd14014">
    <property type="entry name" value="STKc_PknB_like"/>
    <property type="match status" value="1"/>
</dbReference>
<dbReference type="AlphaFoldDB" id="A6G212"/>
<dbReference type="GO" id="GO:0005524">
    <property type="term" value="F:ATP binding"/>
    <property type="evidence" value="ECO:0007669"/>
    <property type="project" value="UniProtKB-KW"/>
</dbReference>
<dbReference type="GO" id="GO:0004674">
    <property type="term" value="F:protein serine/threonine kinase activity"/>
    <property type="evidence" value="ECO:0007669"/>
    <property type="project" value="TreeGrafter"/>
</dbReference>
<dbReference type="SUPFAM" id="SSF48452">
    <property type="entry name" value="TPR-like"/>
    <property type="match status" value="1"/>
</dbReference>
<evidence type="ECO:0000256" key="4">
    <source>
        <dbReference type="ARBA" id="ARBA00022840"/>
    </source>
</evidence>
<comment type="caution">
    <text evidence="6">The sequence shown here is derived from an EMBL/GenBank/DDBJ whole genome shotgun (WGS) entry which is preliminary data.</text>
</comment>